<keyword evidence="2" id="KW-1185">Reference proteome</keyword>
<dbReference type="AlphaFoldDB" id="A0A8H6ZN49"/>
<evidence type="ECO:0000313" key="1">
    <source>
        <dbReference type="EMBL" id="KAF7424875.1"/>
    </source>
</evidence>
<protein>
    <submittedName>
        <fullName evidence="1">Uncharacterized protein</fullName>
    </submittedName>
</protein>
<dbReference type="SUPFAM" id="SSF52047">
    <property type="entry name" value="RNI-like"/>
    <property type="match status" value="1"/>
</dbReference>
<proteinExistence type="predicted"/>
<dbReference type="RefSeq" id="XP_036629069.1">
    <property type="nucleotide sequence ID" value="XM_036779680.1"/>
</dbReference>
<comment type="caution">
    <text evidence="1">The sequence shown here is derived from an EMBL/GenBank/DDBJ whole genome shotgun (WGS) entry which is preliminary data.</text>
</comment>
<accession>A0A8H6ZN49</accession>
<sequence>MSLTILAKCLISGNDPTVYFLTQLFKVLPAPEDPLLASDLCPILLEKPYFQPVPVEIADIITSHVEDDKITLLNLLLTSHAFQRIAEPRLYASVSFLPSFSVPPGLRLSGAKGGLSATARSFLCCITAGSGGRALHVKRILLPGTAFGREQYPLFQRILKSLPNLEDLQFHRSSQLVNVLHPLNLRAFFTDPQGLSSPPPFMLKSLVCYGGVKLNKQGLEWFLASQISLERLVVPAFLKIPALPRLCVIDTFTLDVASTVFETNQITHIRAKLDDLECLNDVALSSIVVCITRISEFRKLAAVAARMPNLECLEIDPGNSPIFETLSQIDIFKGTKLRHLRLSSTQEEAGWVRRPGPPNDGPWGRVVRAFDKLPSLFYISFPLTSLVNFTEYCCFTRGEPLPVKLRSLRPAVTPHAEWWLDWVKDCTIVPFDLSDSHAACWRS</sequence>
<dbReference type="EMBL" id="JACETU010000007">
    <property type="protein sequence ID" value="KAF7424875.1"/>
    <property type="molecule type" value="Genomic_DNA"/>
</dbReference>
<dbReference type="Proteomes" id="UP000623687">
    <property type="component" value="Unassembled WGS sequence"/>
</dbReference>
<name>A0A8H6ZN49_PLEOS</name>
<dbReference type="VEuPathDB" id="FungiDB:PC9H_010186"/>
<organism evidence="1 2">
    <name type="scientific">Pleurotus ostreatus</name>
    <name type="common">Oyster mushroom</name>
    <name type="synonym">White-rot fungus</name>
    <dbReference type="NCBI Taxonomy" id="5322"/>
    <lineage>
        <taxon>Eukaryota</taxon>
        <taxon>Fungi</taxon>
        <taxon>Dikarya</taxon>
        <taxon>Basidiomycota</taxon>
        <taxon>Agaricomycotina</taxon>
        <taxon>Agaricomycetes</taxon>
        <taxon>Agaricomycetidae</taxon>
        <taxon>Agaricales</taxon>
        <taxon>Pleurotineae</taxon>
        <taxon>Pleurotaceae</taxon>
        <taxon>Pleurotus</taxon>
    </lineage>
</organism>
<reference evidence="1" key="1">
    <citation type="submission" date="2019-07" db="EMBL/GenBank/DDBJ databases">
        <authorList>
            <person name="Palmer J.M."/>
        </authorList>
    </citation>
    <scope>NUCLEOTIDE SEQUENCE</scope>
    <source>
        <strain evidence="1">PC9</strain>
    </source>
</reference>
<gene>
    <name evidence="1" type="ORF">PC9H_010186</name>
</gene>
<evidence type="ECO:0000313" key="2">
    <source>
        <dbReference type="Proteomes" id="UP000623687"/>
    </source>
</evidence>
<dbReference type="GeneID" id="59380004"/>